<sequence length="409" mass="44546">MLARGRRGRGADRHHLLVLGLGRAGDGEPVQRHTRRHPGRVRADTRGDIGRLLEVVQRRARGQGPRCGDRGVPAAADVRHPERRSAITDFGVAEIEDQYPEWAWSQVELGGEVYSLPKDIAPQALFYRADLFEEYGLEPPGTWEEFRDLAERVRAERPGVSLSTIQANDAGLVAGLAWQAGADWFDTSTGTWRVDTADEPSLAMARYWDGLITEGLVVDEPLYSESHVTDLQQGCSLTLIGALWSAANISRFVPELAGRWGVAPVPAWDEPAAGNYGGSTMALPEGAPHPDAAMEFARWVSTSPDAIAAAAPASTAFPANTTLTEVWGEETERANTFVRGMDLPRVASEAAATVDPSWEWGPSMAEGFNRLNDETAALAGTPGGLQEALRRWQDVTVELMRQRGFEVVD</sequence>
<feature type="region of interest" description="Disordered" evidence="6">
    <location>
        <begin position="22"/>
        <end position="42"/>
    </location>
</feature>
<dbReference type="InterPro" id="IPR050490">
    <property type="entry name" value="Bact_solute-bd_prot1"/>
</dbReference>
<evidence type="ECO:0000313" key="9">
    <source>
        <dbReference type="Proteomes" id="UP000268652"/>
    </source>
</evidence>
<evidence type="ECO:0000256" key="5">
    <source>
        <dbReference type="ARBA" id="ARBA00023288"/>
    </source>
</evidence>
<dbReference type="InterPro" id="IPR006059">
    <property type="entry name" value="SBP"/>
</dbReference>
<evidence type="ECO:0000313" key="10">
    <source>
        <dbReference type="Proteomes" id="UP000275024"/>
    </source>
</evidence>
<dbReference type="EMBL" id="RBDX01000007">
    <property type="protein sequence ID" value="RKN09579.1"/>
    <property type="molecule type" value="Genomic_DNA"/>
</dbReference>
<keyword evidence="2" id="KW-0732">Signal</keyword>
<evidence type="ECO:0000256" key="4">
    <source>
        <dbReference type="ARBA" id="ARBA00023139"/>
    </source>
</evidence>
<keyword evidence="5" id="KW-0449">Lipoprotein</keyword>
<keyword evidence="4" id="KW-0564">Palmitate</keyword>
<keyword evidence="9" id="KW-1185">Reference proteome</keyword>
<evidence type="ECO:0000256" key="1">
    <source>
        <dbReference type="ARBA" id="ARBA00022475"/>
    </source>
</evidence>
<evidence type="ECO:0000256" key="2">
    <source>
        <dbReference type="ARBA" id="ARBA00022729"/>
    </source>
</evidence>
<organism evidence="7 10">
    <name type="scientific">Streptomyces radicis</name>
    <dbReference type="NCBI Taxonomy" id="1750517"/>
    <lineage>
        <taxon>Bacteria</taxon>
        <taxon>Bacillati</taxon>
        <taxon>Actinomycetota</taxon>
        <taxon>Actinomycetes</taxon>
        <taxon>Kitasatosporales</taxon>
        <taxon>Streptomycetaceae</taxon>
        <taxon>Streptomyces</taxon>
    </lineage>
</organism>
<evidence type="ECO:0000256" key="6">
    <source>
        <dbReference type="SAM" id="MobiDB-lite"/>
    </source>
</evidence>
<dbReference type="PANTHER" id="PTHR43649">
    <property type="entry name" value="ARABINOSE-BINDING PROTEIN-RELATED"/>
    <property type="match status" value="1"/>
</dbReference>
<dbReference type="OrthoDB" id="2515046at2"/>
<dbReference type="SUPFAM" id="SSF53850">
    <property type="entry name" value="Periplasmic binding protein-like II"/>
    <property type="match status" value="1"/>
</dbReference>
<keyword evidence="1" id="KW-1003">Cell membrane</keyword>
<accession>A0A3A9WA39</accession>
<keyword evidence="3" id="KW-0472">Membrane</keyword>
<dbReference type="EMBL" id="RBDY01000007">
    <property type="protein sequence ID" value="RKN23257.1"/>
    <property type="molecule type" value="Genomic_DNA"/>
</dbReference>
<evidence type="ECO:0000256" key="3">
    <source>
        <dbReference type="ARBA" id="ARBA00023136"/>
    </source>
</evidence>
<dbReference type="Proteomes" id="UP000275024">
    <property type="component" value="Unassembled WGS sequence"/>
</dbReference>
<gene>
    <name evidence="8" type="ORF">D7318_12100</name>
    <name evidence="7" type="ORF">D7319_10920</name>
</gene>
<dbReference type="Proteomes" id="UP000268652">
    <property type="component" value="Unassembled WGS sequence"/>
</dbReference>
<name>A0A3A9WA39_9ACTN</name>
<protein>
    <submittedName>
        <fullName evidence="7">Extracellular solute-binding protein</fullName>
    </submittedName>
</protein>
<proteinExistence type="predicted"/>
<dbReference type="PANTHER" id="PTHR43649:SF33">
    <property type="entry name" value="POLYGALACTURONAN_RHAMNOGALACTURONAN-BINDING PROTEIN YTCQ"/>
    <property type="match status" value="1"/>
</dbReference>
<reference evidence="9 10" key="1">
    <citation type="submission" date="2018-09" db="EMBL/GenBank/DDBJ databases">
        <title>Streptomyces sp. nov. DS1-2, an endophytic actinomycete isolated from roots of Dendrobium scabrilingue.</title>
        <authorList>
            <person name="Kuncharoen N."/>
            <person name="Kudo T."/>
            <person name="Ohkuma M."/>
            <person name="Yuki M."/>
            <person name="Tanasupawat S."/>
        </authorList>
    </citation>
    <scope>NUCLEOTIDE SEQUENCE [LARGE SCALE GENOMIC DNA]</scope>
    <source>
        <strain evidence="7 10">AZ1-7</strain>
        <strain evidence="8 9">DS1-2</strain>
    </source>
</reference>
<dbReference type="Gene3D" id="3.40.190.10">
    <property type="entry name" value="Periplasmic binding protein-like II"/>
    <property type="match status" value="1"/>
</dbReference>
<dbReference type="AlphaFoldDB" id="A0A3A9WA39"/>
<dbReference type="Pfam" id="PF01547">
    <property type="entry name" value="SBP_bac_1"/>
    <property type="match status" value="1"/>
</dbReference>
<evidence type="ECO:0000313" key="8">
    <source>
        <dbReference type="EMBL" id="RKN23257.1"/>
    </source>
</evidence>
<comment type="caution">
    <text evidence="7">The sequence shown here is derived from an EMBL/GenBank/DDBJ whole genome shotgun (WGS) entry which is preliminary data.</text>
</comment>
<evidence type="ECO:0000313" key="7">
    <source>
        <dbReference type="EMBL" id="RKN09579.1"/>
    </source>
</evidence>